<evidence type="ECO:0000313" key="2">
    <source>
        <dbReference type="EMBL" id="KAK9041419.1"/>
    </source>
</evidence>
<feature type="signal peptide" evidence="1">
    <location>
        <begin position="1"/>
        <end position="18"/>
    </location>
</feature>
<proteinExistence type="predicted"/>
<reference evidence="2 3" key="1">
    <citation type="journal article" date="2024" name="G3 (Bethesda)">
        <title>Genome assembly of Hibiscus sabdariffa L. provides insights into metabolisms of medicinal natural products.</title>
        <authorList>
            <person name="Kim T."/>
        </authorList>
    </citation>
    <scope>NUCLEOTIDE SEQUENCE [LARGE SCALE GENOMIC DNA]</scope>
    <source>
        <strain evidence="2">TK-2024</strain>
        <tissue evidence="2">Old leaves</tissue>
    </source>
</reference>
<organism evidence="2 3">
    <name type="scientific">Hibiscus sabdariffa</name>
    <name type="common">roselle</name>
    <dbReference type="NCBI Taxonomy" id="183260"/>
    <lineage>
        <taxon>Eukaryota</taxon>
        <taxon>Viridiplantae</taxon>
        <taxon>Streptophyta</taxon>
        <taxon>Embryophyta</taxon>
        <taxon>Tracheophyta</taxon>
        <taxon>Spermatophyta</taxon>
        <taxon>Magnoliopsida</taxon>
        <taxon>eudicotyledons</taxon>
        <taxon>Gunneridae</taxon>
        <taxon>Pentapetalae</taxon>
        <taxon>rosids</taxon>
        <taxon>malvids</taxon>
        <taxon>Malvales</taxon>
        <taxon>Malvaceae</taxon>
        <taxon>Malvoideae</taxon>
        <taxon>Hibiscus</taxon>
    </lineage>
</organism>
<comment type="caution">
    <text evidence="2">The sequence shown here is derived from an EMBL/GenBank/DDBJ whole genome shotgun (WGS) entry which is preliminary data.</text>
</comment>
<evidence type="ECO:0000313" key="3">
    <source>
        <dbReference type="Proteomes" id="UP001396334"/>
    </source>
</evidence>
<keyword evidence="1" id="KW-0732">Signal</keyword>
<gene>
    <name evidence="2" type="ORF">V6N11_016521</name>
</gene>
<feature type="chain" id="PRO_5045201477" evidence="1">
    <location>
        <begin position="19"/>
        <end position="174"/>
    </location>
</feature>
<evidence type="ECO:0000256" key="1">
    <source>
        <dbReference type="SAM" id="SignalP"/>
    </source>
</evidence>
<dbReference type="EMBL" id="JBBPBN010000004">
    <property type="protein sequence ID" value="KAK9041419.1"/>
    <property type="molecule type" value="Genomic_DNA"/>
</dbReference>
<keyword evidence="3" id="KW-1185">Reference proteome</keyword>
<name>A0ABR2TVZ2_9ROSI</name>
<accession>A0ABR2TVZ2</accession>
<protein>
    <submittedName>
        <fullName evidence="2">Uncharacterized protein</fullName>
    </submittedName>
</protein>
<dbReference type="Proteomes" id="UP001396334">
    <property type="component" value="Unassembled WGS sequence"/>
</dbReference>
<sequence>MSWGVLFFVYAISPLIETANVGTALKANARGLSGVGLCNKGFFIHNGFVISSQTWFAGISTVMKDPTLHPIHLSGLVVYVELGRVHWLLENWGKLNFYMVYPWISSPLILILERLAVKLFCLYRAFTIMSNSYVQMEILMKLRHSDRNKQLGFLMYGEQVNGKARSITSGYSGL</sequence>